<dbReference type="SUPFAM" id="SSF48403">
    <property type="entry name" value="Ankyrin repeat"/>
    <property type="match status" value="1"/>
</dbReference>
<dbReference type="PROSITE" id="PS50297">
    <property type="entry name" value="ANK_REP_REGION"/>
    <property type="match status" value="4"/>
</dbReference>
<dbReference type="AlphaFoldDB" id="A0A2G8KR37"/>
<evidence type="ECO:0000313" key="5">
    <source>
        <dbReference type="EMBL" id="PIK50471.1"/>
    </source>
</evidence>
<gene>
    <name evidence="5" type="ORF">BSL78_12711</name>
</gene>
<dbReference type="InterPro" id="IPR002110">
    <property type="entry name" value="Ankyrin_rpt"/>
</dbReference>
<dbReference type="STRING" id="307972.A0A2G8KR37"/>
<dbReference type="EMBL" id="MRZV01000419">
    <property type="protein sequence ID" value="PIK50471.1"/>
    <property type="molecule type" value="Genomic_DNA"/>
</dbReference>
<dbReference type="GO" id="GO:0045732">
    <property type="term" value="P:positive regulation of protein catabolic process"/>
    <property type="evidence" value="ECO:0007669"/>
    <property type="project" value="TreeGrafter"/>
</dbReference>
<dbReference type="PANTHER" id="PTHR24136">
    <property type="entry name" value="SOWAH (DROSOPHILA) HOMOLOG"/>
    <property type="match status" value="1"/>
</dbReference>
<feature type="repeat" description="ANK" evidence="4">
    <location>
        <begin position="150"/>
        <end position="182"/>
    </location>
</feature>
<evidence type="ECO:0000256" key="1">
    <source>
        <dbReference type="ARBA" id="ARBA00005949"/>
    </source>
</evidence>
<dbReference type="OrthoDB" id="3246549at2759"/>
<dbReference type="SMART" id="SM00248">
    <property type="entry name" value="ANK"/>
    <property type="match status" value="6"/>
</dbReference>
<dbReference type="PROSITE" id="PS50088">
    <property type="entry name" value="ANK_REPEAT"/>
    <property type="match status" value="6"/>
</dbReference>
<feature type="repeat" description="ANK" evidence="4">
    <location>
        <begin position="52"/>
        <end position="84"/>
    </location>
</feature>
<protein>
    <submittedName>
        <fullName evidence="5">Putative ankyrin repeat and SOCS box protein 13</fullName>
    </submittedName>
</protein>
<feature type="repeat" description="ANK" evidence="4">
    <location>
        <begin position="19"/>
        <end position="51"/>
    </location>
</feature>
<comment type="similarity">
    <text evidence="1">Belongs to the ankyrin SOCS box (ASB) family.</text>
</comment>
<sequence>MSTSLTTARSGYNDSFLGQNRTPIHFAAYQGQLHALYGLIKLGKNVNSRTVDGVTPLHEACSRGNFYCAKMLIQAGAEVNVRNIDGSSPLGDAACNGSLDCINLLLDSGVLVNDPMARSTPLHEAALRDHWAAVTALINAGCKLEASDGHFGTPLHAACFKGNVASALQLVLAGANVNATKLHESPLHLAAAAGSLLLVKILIEFGANLNQRDNRGRRPIDLVISDTEMYKLLKQYETDVLSLQDSCRMTIHRHVKRGNTRDLVNVGLPVPLIDRLLYRGPWAP</sequence>
<feature type="repeat" description="ANK" evidence="4">
    <location>
        <begin position="85"/>
        <end position="113"/>
    </location>
</feature>
<dbReference type="Pfam" id="PF12796">
    <property type="entry name" value="Ank_2"/>
    <property type="match status" value="2"/>
</dbReference>
<comment type="caution">
    <text evidence="5">The sequence shown here is derived from an EMBL/GenBank/DDBJ whole genome shotgun (WGS) entry which is preliminary data.</text>
</comment>
<dbReference type="PANTHER" id="PTHR24136:SF53">
    <property type="entry name" value="ANKYRIN REPEAT AND SOCS BOX CONTAINING 13"/>
    <property type="match status" value="1"/>
</dbReference>
<feature type="repeat" description="ANK" evidence="4">
    <location>
        <begin position="182"/>
        <end position="214"/>
    </location>
</feature>
<keyword evidence="3 4" id="KW-0040">ANK repeat</keyword>
<dbReference type="Pfam" id="PF00023">
    <property type="entry name" value="Ank"/>
    <property type="match status" value="1"/>
</dbReference>
<evidence type="ECO:0000256" key="4">
    <source>
        <dbReference type="PROSITE-ProRule" id="PRU00023"/>
    </source>
</evidence>
<keyword evidence="6" id="KW-1185">Reference proteome</keyword>
<proteinExistence type="inferred from homology"/>
<evidence type="ECO:0000256" key="2">
    <source>
        <dbReference type="ARBA" id="ARBA00022737"/>
    </source>
</evidence>
<dbReference type="Proteomes" id="UP000230750">
    <property type="component" value="Unassembled WGS sequence"/>
</dbReference>
<accession>A0A2G8KR37</accession>
<feature type="repeat" description="ANK" evidence="4">
    <location>
        <begin position="117"/>
        <end position="149"/>
    </location>
</feature>
<dbReference type="GO" id="GO:0016567">
    <property type="term" value="P:protein ubiquitination"/>
    <property type="evidence" value="ECO:0007669"/>
    <property type="project" value="TreeGrafter"/>
</dbReference>
<keyword evidence="2" id="KW-0677">Repeat</keyword>
<name>A0A2G8KR37_STIJA</name>
<organism evidence="5 6">
    <name type="scientific">Stichopus japonicus</name>
    <name type="common">Sea cucumber</name>
    <dbReference type="NCBI Taxonomy" id="307972"/>
    <lineage>
        <taxon>Eukaryota</taxon>
        <taxon>Metazoa</taxon>
        <taxon>Echinodermata</taxon>
        <taxon>Eleutherozoa</taxon>
        <taxon>Echinozoa</taxon>
        <taxon>Holothuroidea</taxon>
        <taxon>Aspidochirotacea</taxon>
        <taxon>Aspidochirotida</taxon>
        <taxon>Stichopodidae</taxon>
        <taxon>Apostichopus</taxon>
    </lineage>
</organism>
<evidence type="ECO:0000256" key="3">
    <source>
        <dbReference type="ARBA" id="ARBA00023043"/>
    </source>
</evidence>
<dbReference type="InterPro" id="IPR051573">
    <property type="entry name" value="Ankyrin-SOCS_box_domain"/>
</dbReference>
<dbReference type="PRINTS" id="PR01415">
    <property type="entry name" value="ANKYRIN"/>
</dbReference>
<dbReference type="Gene3D" id="1.25.40.20">
    <property type="entry name" value="Ankyrin repeat-containing domain"/>
    <property type="match status" value="1"/>
</dbReference>
<reference evidence="5 6" key="1">
    <citation type="journal article" date="2017" name="PLoS Biol.">
        <title>The sea cucumber genome provides insights into morphological evolution and visceral regeneration.</title>
        <authorList>
            <person name="Zhang X."/>
            <person name="Sun L."/>
            <person name="Yuan J."/>
            <person name="Sun Y."/>
            <person name="Gao Y."/>
            <person name="Zhang L."/>
            <person name="Li S."/>
            <person name="Dai H."/>
            <person name="Hamel J.F."/>
            <person name="Liu C."/>
            <person name="Yu Y."/>
            <person name="Liu S."/>
            <person name="Lin W."/>
            <person name="Guo K."/>
            <person name="Jin S."/>
            <person name="Xu P."/>
            <person name="Storey K.B."/>
            <person name="Huan P."/>
            <person name="Zhang T."/>
            <person name="Zhou Y."/>
            <person name="Zhang J."/>
            <person name="Lin C."/>
            <person name="Li X."/>
            <person name="Xing L."/>
            <person name="Huo D."/>
            <person name="Sun M."/>
            <person name="Wang L."/>
            <person name="Mercier A."/>
            <person name="Li F."/>
            <person name="Yang H."/>
            <person name="Xiang J."/>
        </authorList>
    </citation>
    <scope>NUCLEOTIDE SEQUENCE [LARGE SCALE GENOMIC DNA]</scope>
    <source>
        <strain evidence="5">Shaxun</strain>
        <tissue evidence="5">Muscle</tissue>
    </source>
</reference>
<evidence type="ECO:0000313" key="6">
    <source>
        <dbReference type="Proteomes" id="UP000230750"/>
    </source>
</evidence>
<dbReference type="InterPro" id="IPR036770">
    <property type="entry name" value="Ankyrin_rpt-contain_sf"/>
</dbReference>